<sequence>MGDARKITVAIVGSRLGDESKGRVDDAVYAVNPVREKTVLPANPLE</sequence>
<evidence type="ECO:0000313" key="1">
    <source>
        <dbReference type="EMBL" id="GAA5040637.1"/>
    </source>
</evidence>
<organism evidence="1 2">
    <name type="scientific">Haladaptatus pallidirubidus</name>
    <dbReference type="NCBI Taxonomy" id="1008152"/>
    <lineage>
        <taxon>Archaea</taxon>
        <taxon>Methanobacteriati</taxon>
        <taxon>Methanobacteriota</taxon>
        <taxon>Stenosarchaea group</taxon>
        <taxon>Halobacteria</taxon>
        <taxon>Halobacteriales</taxon>
        <taxon>Haladaptataceae</taxon>
        <taxon>Haladaptatus</taxon>
    </lineage>
</organism>
<dbReference type="AlphaFoldDB" id="A0AAV3UC56"/>
<protein>
    <submittedName>
        <fullName evidence="1">Uncharacterized protein</fullName>
    </submittedName>
</protein>
<name>A0AAV3UC56_9EURY</name>
<keyword evidence="2" id="KW-1185">Reference proteome</keyword>
<accession>A0AAV3UC56</accession>
<proteinExistence type="predicted"/>
<dbReference type="EMBL" id="BAABKX010000001">
    <property type="protein sequence ID" value="GAA5040637.1"/>
    <property type="molecule type" value="Genomic_DNA"/>
</dbReference>
<reference evidence="1 2" key="1">
    <citation type="journal article" date="2019" name="Int. J. Syst. Evol. Microbiol.">
        <title>The Global Catalogue of Microorganisms (GCM) 10K type strain sequencing project: providing services to taxonomists for standard genome sequencing and annotation.</title>
        <authorList>
            <consortium name="The Broad Institute Genomics Platform"/>
            <consortium name="The Broad Institute Genome Sequencing Center for Infectious Disease"/>
            <person name="Wu L."/>
            <person name="Ma J."/>
        </authorList>
    </citation>
    <scope>NUCLEOTIDE SEQUENCE [LARGE SCALE GENOMIC DNA]</scope>
    <source>
        <strain evidence="1 2">JCM 17504</strain>
    </source>
</reference>
<evidence type="ECO:0000313" key="2">
    <source>
        <dbReference type="Proteomes" id="UP001501729"/>
    </source>
</evidence>
<gene>
    <name evidence="1" type="ORF">GCM10025751_01550</name>
</gene>
<comment type="caution">
    <text evidence="1">The sequence shown here is derived from an EMBL/GenBank/DDBJ whole genome shotgun (WGS) entry which is preliminary data.</text>
</comment>
<dbReference type="Proteomes" id="UP001501729">
    <property type="component" value="Unassembled WGS sequence"/>
</dbReference>